<proteinExistence type="predicted"/>
<reference evidence="2" key="3">
    <citation type="submission" date="2021-05" db="UniProtKB">
        <authorList>
            <consortium name="EnsemblPlants"/>
        </authorList>
    </citation>
    <scope>IDENTIFICATION</scope>
    <source>
        <strain evidence="2">cv. B73</strain>
    </source>
</reference>
<evidence type="ECO:0000313" key="2">
    <source>
        <dbReference type="EnsemblPlants" id="Zm00001eb350010_P001"/>
    </source>
</evidence>
<dbReference type="InParanoid" id="A0A804UGG7"/>
<protein>
    <submittedName>
        <fullName evidence="2">Uncharacterized protein</fullName>
    </submittedName>
</protein>
<feature type="chain" id="PRO_5032312332" evidence="1">
    <location>
        <begin position="26"/>
        <end position="75"/>
    </location>
</feature>
<organism evidence="2 3">
    <name type="scientific">Zea mays</name>
    <name type="common">Maize</name>
    <dbReference type="NCBI Taxonomy" id="4577"/>
    <lineage>
        <taxon>Eukaryota</taxon>
        <taxon>Viridiplantae</taxon>
        <taxon>Streptophyta</taxon>
        <taxon>Embryophyta</taxon>
        <taxon>Tracheophyta</taxon>
        <taxon>Spermatophyta</taxon>
        <taxon>Magnoliopsida</taxon>
        <taxon>Liliopsida</taxon>
        <taxon>Poales</taxon>
        <taxon>Poaceae</taxon>
        <taxon>PACMAD clade</taxon>
        <taxon>Panicoideae</taxon>
        <taxon>Andropogonodae</taxon>
        <taxon>Andropogoneae</taxon>
        <taxon>Tripsacinae</taxon>
        <taxon>Zea</taxon>
    </lineage>
</organism>
<keyword evidence="3" id="KW-1185">Reference proteome</keyword>
<accession>A0A804UGG7</accession>
<feature type="signal peptide" evidence="1">
    <location>
        <begin position="1"/>
        <end position="25"/>
    </location>
</feature>
<reference evidence="2" key="2">
    <citation type="submission" date="2019-07" db="EMBL/GenBank/DDBJ databases">
        <authorList>
            <person name="Seetharam A."/>
            <person name="Woodhouse M."/>
            <person name="Cannon E."/>
        </authorList>
    </citation>
    <scope>NUCLEOTIDE SEQUENCE [LARGE SCALE GENOMIC DNA]</scope>
    <source>
        <strain evidence="2">cv. B73</strain>
    </source>
</reference>
<dbReference type="AlphaFoldDB" id="A0A804UGG7"/>
<keyword evidence="1" id="KW-0732">Signal</keyword>
<evidence type="ECO:0000313" key="3">
    <source>
        <dbReference type="Proteomes" id="UP000007305"/>
    </source>
</evidence>
<evidence type="ECO:0000256" key="1">
    <source>
        <dbReference type="SAM" id="SignalP"/>
    </source>
</evidence>
<dbReference type="Gramene" id="Zm00001eb350010_T001">
    <property type="protein sequence ID" value="Zm00001eb350010_P001"/>
    <property type="gene ID" value="Zm00001eb350010"/>
</dbReference>
<dbReference type="Proteomes" id="UP000007305">
    <property type="component" value="Chromosome 8"/>
</dbReference>
<dbReference type="EnsemblPlants" id="Zm00001eb350010_T001">
    <property type="protein sequence ID" value="Zm00001eb350010_P001"/>
    <property type="gene ID" value="Zm00001eb350010"/>
</dbReference>
<sequence>MAVNPARRGPGVLLLVALLVALVVSGHCPGCVDSDLGHGFEDIQEQIFGSAVTSAVTLPMSGFAQDVRGMGLGES</sequence>
<name>A0A804UGG7_MAIZE</name>
<reference evidence="3" key="1">
    <citation type="journal article" date="2009" name="Science">
        <title>The B73 maize genome: complexity, diversity, and dynamics.</title>
        <authorList>
            <person name="Schnable P.S."/>
            <person name="Ware D."/>
            <person name="Fulton R.S."/>
            <person name="Stein J.C."/>
            <person name="Wei F."/>
            <person name="Pasternak S."/>
            <person name="Liang C."/>
            <person name="Zhang J."/>
            <person name="Fulton L."/>
            <person name="Graves T.A."/>
            <person name="Minx P."/>
            <person name="Reily A.D."/>
            <person name="Courtney L."/>
            <person name="Kruchowski S.S."/>
            <person name="Tomlinson C."/>
            <person name="Strong C."/>
            <person name="Delehaunty K."/>
            <person name="Fronick C."/>
            <person name="Courtney B."/>
            <person name="Rock S.M."/>
            <person name="Belter E."/>
            <person name="Du F."/>
            <person name="Kim K."/>
            <person name="Abbott R.M."/>
            <person name="Cotton M."/>
            <person name="Levy A."/>
            <person name="Marchetto P."/>
            <person name="Ochoa K."/>
            <person name="Jackson S.M."/>
            <person name="Gillam B."/>
            <person name="Chen W."/>
            <person name="Yan L."/>
            <person name="Higginbotham J."/>
            <person name="Cardenas M."/>
            <person name="Waligorski J."/>
            <person name="Applebaum E."/>
            <person name="Phelps L."/>
            <person name="Falcone J."/>
            <person name="Kanchi K."/>
            <person name="Thane T."/>
            <person name="Scimone A."/>
            <person name="Thane N."/>
            <person name="Henke J."/>
            <person name="Wang T."/>
            <person name="Ruppert J."/>
            <person name="Shah N."/>
            <person name="Rotter K."/>
            <person name="Hodges J."/>
            <person name="Ingenthron E."/>
            <person name="Cordes M."/>
            <person name="Kohlberg S."/>
            <person name="Sgro J."/>
            <person name="Delgado B."/>
            <person name="Mead K."/>
            <person name="Chinwalla A."/>
            <person name="Leonard S."/>
            <person name="Crouse K."/>
            <person name="Collura K."/>
            <person name="Kudrna D."/>
            <person name="Currie J."/>
            <person name="He R."/>
            <person name="Angelova A."/>
            <person name="Rajasekar S."/>
            <person name="Mueller T."/>
            <person name="Lomeli R."/>
            <person name="Scara G."/>
            <person name="Ko A."/>
            <person name="Delaney K."/>
            <person name="Wissotski M."/>
            <person name="Lopez G."/>
            <person name="Campos D."/>
            <person name="Braidotti M."/>
            <person name="Ashley E."/>
            <person name="Golser W."/>
            <person name="Kim H."/>
            <person name="Lee S."/>
            <person name="Lin J."/>
            <person name="Dujmic Z."/>
            <person name="Kim W."/>
            <person name="Talag J."/>
            <person name="Zuccolo A."/>
            <person name="Fan C."/>
            <person name="Sebastian A."/>
            <person name="Kramer M."/>
            <person name="Spiegel L."/>
            <person name="Nascimento L."/>
            <person name="Zutavern T."/>
            <person name="Miller B."/>
            <person name="Ambroise C."/>
            <person name="Muller S."/>
            <person name="Spooner W."/>
            <person name="Narechania A."/>
            <person name="Ren L."/>
            <person name="Wei S."/>
            <person name="Kumari S."/>
            <person name="Faga B."/>
            <person name="Levy M.J."/>
            <person name="McMahan L."/>
            <person name="Van Buren P."/>
            <person name="Vaughn M.W."/>
            <person name="Ying K."/>
            <person name="Yeh C.-T."/>
            <person name="Emrich S.J."/>
            <person name="Jia Y."/>
            <person name="Kalyanaraman A."/>
            <person name="Hsia A.-P."/>
            <person name="Barbazuk W.B."/>
            <person name="Baucom R.S."/>
            <person name="Brutnell T.P."/>
            <person name="Carpita N.C."/>
            <person name="Chaparro C."/>
            <person name="Chia J.-M."/>
            <person name="Deragon J.-M."/>
            <person name="Estill J.C."/>
            <person name="Fu Y."/>
            <person name="Jeddeloh J.A."/>
            <person name="Han Y."/>
            <person name="Lee H."/>
            <person name="Li P."/>
            <person name="Lisch D.R."/>
            <person name="Liu S."/>
            <person name="Liu Z."/>
            <person name="Nagel D.H."/>
            <person name="McCann M.C."/>
            <person name="SanMiguel P."/>
            <person name="Myers A.M."/>
            <person name="Nettleton D."/>
            <person name="Nguyen J."/>
            <person name="Penning B.W."/>
            <person name="Ponnala L."/>
            <person name="Schneider K.L."/>
            <person name="Schwartz D.C."/>
            <person name="Sharma A."/>
            <person name="Soderlund C."/>
            <person name="Springer N.M."/>
            <person name="Sun Q."/>
            <person name="Wang H."/>
            <person name="Waterman M."/>
            <person name="Westerman R."/>
            <person name="Wolfgruber T.K."/>
            <person name="Yang L."/>
            <person name="Yu Y."/>
            <person name="Zhang L."/>
            <person name="Zhou S."/>
            <person name="Zhu Q."/>
            <person name="Bennetzen J.L."/>
            <person name="Dawe R.K."/>
            <person name="Jiang J."/>
            <person name="Jiang N."/>
            <person name="Presting G.G."/>
            <person name="Wessler S.R."/>
            <person name="Aluru S."/>
            <person name="Martienssen R.A."/>
            <person name="Clifton S.W."/>
            <person name="McCombie W.R."/>
            <person name="Wing R.A."/>
            <person name="Wilson R.K."/>
        </authorList>
    </citation>
    <scope>NUCLEOTIDE SEQUENCE [LARGE SCALE GENOMIC DNA]</scope>
    <source>
        <strain evidence="3">cv. B73</strain>
    </source>
</reference>